<feature type="domain" description="Serine/threonine specific protein phosphatases" evidence="10">
    <location>
        <begin position="502"/>
        <end position="507"/>
    </location>
</feature>
<dbReference type="PROSITE" id="PS00125">
    <property type="entry name" value="SER_THR_PHOSPHATASE"/>
    <property type="match status" value="1"/>
</dbReference>
<dbReference type="InterPro" id="IPR006186">
    <property type="entry name" value="Ser/Thr-sp_prot-phosphatase"/>
</dbReference>
<dbReference type="SUPFAM" id="SSF56300">
    <property type="entry name" value="Metallo-dependent phosphatases"/>
    <property type="match status" value="1"/>
</dbReference>
<dbReference type="InterPro" id="IPR029052">
    <property type="entry name" value="Metallo-depent_PP-like"/>
</dbReference>
<feature type="region of interest" description="Disordered" evidence="9">
    <location>
        <begin position="703"/>
        <end position="748"/>
    </location>
</feature>
<evidence type="ECO:0000256" key="2">
    <source>
        <dbReference type="ARBA" id="ARBA00022723"/>
    </source>
</evidence>
<dbReference type="EC" id="3.1.3.16" evidence="8"/>
<evidence type="ECO:0000256" key="3">
    <source>
        <dbReference type="ARBA" id="ARBA00022801"/>
    </source>
</evidence>
<dbReference type="InterPro" id="IPR004843">
    <property type="entry name" value="Calcineurin-like_PHP"/>
</dbReference>
<gene>
    <name evidence="11" type="ORF">PCOR1329_LOCUS39062</name>
</gene>
<keyword evidence="12" id="KW-1185">Reference proteome</keyword>
<dbReference type="PANTHER" id="PTHR11668">
    <property type="entry name" value="SERINE/THREONINE PROTEIN PHOSPHATASE"/>
    <property type="match status" value="1"/>
</dbReference>
<evidence type="ECO:0000259" key="10">
    <source>
        <dbReference type="PROSITE" id="PS00125"/>
    </source>
</evidence>
<evidence type="ECO:0000313" key="12">
    <source>
        <dbReference type="Proteomes" id="UP001189429"/>
    </source>
</evidence>
<comment type="catalytic activity">
    <reaction evidence="6">
        <text>O-phospho-L-seryl-[protein] + H2O = L-seryl-[protein] + phosphate</text>
        <dbReference type="Rhea" id="RHEA:20629"/>
        <dbReference type="Rhea" id="RHEA-COMP:9863"/>
        <dbReference type="Rhea" id="RHEA-COMP:11604"/>
        <dbReference type="ChEBI" id="CHEBI:15377"/>
        <dbReference type="ChEBI" id="CHEBI:29999"/>
        <dbReference type="ChEBI" id="CHEBI:43474"/>
        <dbReference type="ChEBI" id="CHEBI:83421"/>
        <dbReference type="EC" id="3.1.3.16"/>
    </reaction>
</comment>
<comment type="catalytic activity">
    <reaction evidence="7 8">
        <text>O-phospho-L-threonyl-[protein] + H2O = L-threonyl-[protein] + phosphate</text>
        <dbReference type="Rhea" id="RHEA:47004"/>
        <dbReference type="Rhea" id="RHEA-COMP:11060"/>
        <dbReference type="Rhea" id="RHEA-COMP:11605"/>
        <dbReference type="ChEBI" id="CHEBI:15377"/>
        <dbReference type="ChEBI" id="CHEBI:30013"/>
        <dbReference type="ChEBI" id="CHEBI:43474"/>
        <dbReference type="ChEBI" id="CHEBI:61977"/>
        <dbReference type="EC" id="3.1.3.16"/>
    </reaction>
</comment>
<feature type="region of interest" description="Disordered" evidence="9">
    <location>
        <begin position="262"/>
        <end position="295"/>
    </location>
</feature>
<keyword evidence="2" id="KW-0479">Metal-binding</keyword>
<dbReference type="EMBL" id="CAUYUJ010014720">
    <property type="protein sequence ID" value="CAK0845187.1"/>
    <property type="molecule type" value="Genomic_DNA"/>
</dbReference>
<feature type="non-terminal residue" evidence="11">
    <location>
        <position position="1"/>
    </location>
</feature>
<protein>
    <recommendedName>
        <fullName evidence="8">Serine/threonine-protein phosphatase</fullName>
        <ecNumber evidence="8">3.1.3.16</ecNumber>
    </recommendedName>
</protein>
<evidence type="ECO:0000313" key="11">
    <source>
        <dbReference type="EMBL" id="CAK0845187.1"/>
    </source>
</evidence>
<dbReference type="PANTHER" id="PTHR11668:SF300">
    <property type="entry name" value="SERINE_THREONINE-PROTEIN PHOSPHATASE"/>
    <property type="match status" value="1"/>
</dbReference>
<organism evidence="11 12">
    <name type="scientific">Prorocentrum cordatum</name>
    <dbReference type="NCBI Taxonomy" id="2364126"/>
    <lineage>
        <taxon>Eukaryota</taxon>
        <taxon>Sar</taxon>
        <taxon>Alveolata</taxon>
        <taxon>Dinophyceae</taxon>
        <taxon>Prorocentrales</taxon>
        <taxon>Prorocentraceae</taxon>
        <taxon>Prorocentrum</taxon>
    </lineage>
</organism>
<dbReference type="InterPro" id="IPR050341">
    <property type="entry name" value="PP1_catalytic_subunit"/>
</dbReference>
<feature type="region of interest" description="Disordered" evidence="9">
    <location>
        <begin position="1"/>
        <end position="31"/>
    </location>
</feature>
<dbReference type="CDD" id="cd00144">
    <property type="entry name" value="MPP_PPP_family"/>
    <property type="match status" value="1"/>
</dbReference>
<comment type="similarity">
    <text evidence="8">Belongs to the PPP phosphatase family.</text>
</comment>
<keyword evidence="5" id="KW-0464">Manganese</keyword>
<dbReference type="Proteomes" id="UP001189429">
    <property type="component" value="Unassembled WGS sequence"/>
</dbReference>
<reference evidence="11" key="1">
    <citation type="submission" date="2023-10" db="EMBL/GenBank/DDBJ databases">
        <authorList>
            <person name="Chen Y."/>
            <person name="Shah S."/>
            <person name="Dougan E. K."/>
            <person name="Thang M."/>
            <person name="Chan C."/>
        </authorList>
    </citation>
    <scope>NUCLEOTIDE SEQUENCE [LARGE SCALE GENOMIC DNA]</scope>
</reference>
<name>A0ABN9TH46_9DINO</name>
<evidence type="ECO:0000256" key="9">
    <source>
        <dbReference type="SAM" id="MobiDB-lite"/>
    </source>
</evidence>
<sequence>DRADRTPAIPSETSQKLPPSIPAAAGAAARDWRPELHCHPSPAANVPMDALGAWARHSSDPVHSMALGLSPGEAAGTTRMKRAATASEGVGSVTTRRGRLATRAPVQSSDLEVSDHLGKLLNIGSELFEATDDGEANPKVGNVGTSALGQHGSNTPSKASDVSTSRSGMRRVLSGISLMPRLKGKPLRSPKRADKALDGLKEASSKASGSQHAGVLGKRQHELDVTFDTSYDVYVLEEKRVRVRPMEDNVFHHRPMADAVSSTTISDASSDHSASSTGSKASLRGGRSGRSDPSALAPPEAFASIALSQVSLSQTAKGQQVIATWGVFVGKLLHSRVLCFGDVANETLHKKRYGTVKTSVLGSVRQRARLVVEQAVKMAKFVGTEQEDKQDCEWQTGDSTLKKLFSDQYVDTLALLANGARKICTVQPALARATVPARVFGDIHGQLRDLLLFFWAYGTPYEHNAPSVVFNGDFVDRGAHQLEVVGLLLALKCLLPEKVWLVRGNHEDRSMNRKYGFADECSRRLGAEMGPKLFDIFHSAFDYLPVACLIQGSVLVVHGGIGDGNWKLSDLQAVKRPLREADLADPQNVWLFNLLWSDPIEDDDKRSNVFGVHSSPRGGMTMNFGWNVTKTFCARNGLSLIVRSHQSKRGSLGFDIMHENLLVRVFTARDYEGQGNDGAVLLIDEEERTDGAAQQQLVVRPQVLQSLRRASKPPARPDGKKPSWTSDGSERRPSKGARQPGETAPDSH</sequence>
<comment type="cofactor">
    <cofactor evidence="1">
        <name>Mn(2+)</name>
        <dbReference type="ChEBI" id="CHEBI:29035"/>
    </cofactor>
</comment>
<accession>A0ABN9TH46</accession>
<evidence type="ECO:0000256" key="4">
    <source>
        <dbReference type="ARBA" id="ARBA00022912"/>
    </source>
</evidence>
<keyword evidence="4" id="KW-0904">Protein phosphatase</keyword>
<keyword evidence="3 8" id="KW-0378">Hydrolase</keyword>
<feature type="compositionally biased region" description="Low complexity" evidence="9">
    <location>
        <begin position="262"/>
        <end position="282"/>
    </location>
</feature>
<dbReference type="Gene3D" id="3.60.21.10">
    <property type="match status" value="1"/>
</dbReference>
<evidence type="ECO:0000256" key="6">
    <source>
        <dbReference type="ARBA" id="ARBA00047761"/>
    </source>
</evidence>
<evidence type="ECO:0000256" key="5">
    <source>
        <dbReference type="ARBA" id="ARBA00023211"/>
    </source>
</evidence>
<comment type="caution">
    <text evidence="11">The sequence shown here is derived from an EMBL/GenBank/DDBJ whole genome shotgun (WGS) entry which is preliminary data.</text>
</comment>
<evidence type="ECO:0000256" key="1">
    <source>
        <dbReference type="ARBA" id="ARBA00001936"/>
    </source>
</evidence>
<dbReference type="SMART" id="SM00156">
    <property type="entry name" value="PP2Ac"/>
    <property type="match status" value="1"/>
</dbReference>
<dbReference type="PRINTS" id="PR00114">
    <property type="entry name" value="STPHPHTASE"/>
</dbReference>
<dbReference type="Pfam" id="PF00149">
    <property type="entry name" value="Metallophos"/>
    <property type="match status" value="1"/>
</dbReference>
<evidence type="ECO:0000256" key="7">
    <source>
        <dbReference type="ARBA" id="ARBA00048336"/>
    </source>
</evidence>
<proteinExistence type="inferred from homology"/>
<feature type="compositionally biased region" description="Polar residues" evidence="9">
    <location>
        <begin position="143"/>
        <end position="167"/>
    </location>
</feature>
<feature type="region of interest" description="Disordered" evidence="9">
    <location>
        <begin position="133"/>
        <end position="168"/>
    </location>
</feature>
<evidence type="ECO:0000256" key="8">
    <source>
        <dbReference type="RuleBase" id="RU004273"/>
    </source>
</evidence>